<keyword evidence="1" id="KW-0732">Signal</keyword>
<dbReference type="GO" id="GO:0016791">
    <property type="term" value="F:phosphatase activity"/>
    <property type="evidence" value="ECO:0007669"/>
    <property type="project" value="TreeGrafter"/>
</dbReference>
<dbReference type="PANTHER" id="PTHR48100">
    <property type="entry name" value="BROAD-SPECIFICITY PHOSPHATASE YOR283W-RELATED"/>
    <property type="match status" value="1"/>
</dbReference>
<dbReference type="PANTHER" id="PTHR48100:SF1">
    <property type="entry name" value="HISTIDINE PHOSPHATASE FAMILY PROTEIN-RELATED"/>
    <property type="match status" value="1"/>
</dbReference>
<dbReference type="InterPro" id="IPR029033">
    <property type="entry name" value="His_PPase_superfam"/>
</dbReference>
<keyword evidence="3" id="KW-1185">Reference proteome</keyword>
<accession>A0A316ETM2</accession>
<dbReference type="Proteomes" id="UP000245489">
    <property type="component" value="Unassembled WGS sequence"/>
</dbReference>
<organism evidence="2 3">
    <name type="scientific">Arcicella aurantiaca</name>
    <dbReference type="NCBI Taxonomy" id="591202"/>
    <lineage>
        <taxon>Bacteria</taxon>
        <taxon>Pseudomonadati</taxon>
        <taxon>Bacteroidota</taxon>
        <taxon>Cytophagia</taxon>
        <taxon>Cytophagales</taxon>
        <taxon>Flectobacillaceae</taxon>
        <taxon>Arcicella</taxon>
    </lineage>
</organism>
<comment type="caution">
    <text evidence="2">The sequence shown here is derived from an EMBL/GenBank/DDBJ whole genome shotgun (WGS) entry which is preliminary data.</text>
</comment>
<evidence type="ECO:0000256" key="1">
    <source>
        <dbReference type="SAM" id="SignalP"/>
    </source>
</evidence>
<reference evidence="2 3" key="1">
    <citation type="submission" date="2018-05" db="EMBL/GenBank/DDBJ databases">
        <title>Genomic Encyclopedia of Archaeal and Bacterial Type Strains, Phase II (KMG-II): from individual species to whole genera.</title>
        <authorList>
            <person name="Goeker M."/>
        </authorList>
    </citation>
    <scope>NUCLEOTIDE SEQUENCE [LARGE SCALE GENOMIC DNA]</scope>
    <source>
        <strain evidence="2 3">DSM 22214</strain>
    </source>
</reference>
<dbReference type="SUPFAM" id="SSF53254">
    <property type="entry name" value="Phosphoglycerate mutase-like"/>
    <property type="match status" value="1"/>
</dbReference>
<dbReference type="GO" id="GO:0005737">
    <property type="term" value="C:cytoplasm"/>
    <property type="evidence" value="ECO:0007669"/>
    <property type="project" value="TreeGrafter"/>
</dbReference>
<dbReference type="Gene3D" id="3.40.50.1240">
    <property type="entry name" value="Phosphoglycerate mutase-like"/>
    <property type="match status" value="1"/>
</dbReference>
<dbReference type="InterPro" id="IPR050275">
    <property type="entry name" value="PGM_Phosphatase"/>
</dbReference>
<dbReference type="InterPro" id="IPR013078">
    <property type="entry name" value="His_Pase_superF_clade-1"/>
</dbReference>
<evidence type="ECO:0000313" key="3">
    <source>
        <dbReference type="Proteomes" id="UP000245489"/>
    </source>
</evidence>
<dbReference type="CDD" id="cd07067">
    <property type="entry name" value="HP_PGM_like"/>
    <property type="match status" value="1"/>
</dbReference>
<dbReference type="RefSeq" id="WP_109743108.1">
    <property type="nucleotide sequence ID" value="NZ_QGGO01000011.1"/>
</dbReference>
<protein>
    <submittedName>
        <fullName evidence="2">Histidine phosphatase superfamily protein (Branch 1)</fullName>
    </submittedName>
</protein>
<dbReference type="EMBL" id="QGGO01000011">
    <property type="protein sequence ID" value="PWK26530.1"/>
    <property type="molecule type" value="Genomic_DNA"/>
</dbReference>
<dbReference type="Pfam" id="PF00300">
    <property type="entry name" value="His_Phos_1"/>
    <property type="match status" value="1"/>
</dbReference>
<feature type="chain" id="PRO_5016233279" evidence="1">
    <location>
        <begin position="21"/>
        <end position="182"/>
    </location>
</feature>
<sequence>MKKISIIFALFYILSFALSAQTTTIYLVRHAEKVTTNPKDKDPLLTEQGQQRALDLAKKLQKQKITAIYTTNYQRTQLTAKPLADAKSINIKIYEPKDLKAFANQLLTENEGNQILVVGHSNTVLETIEALVGKRPISEISDQEYDYLFTVKLKKGKDTKVNIEHYGAKNSNVEGLQMMKGN</sequence>
<gene>
    <name evidence="2" type="ORF">LV89_02378</name>
</gene>
<evidence type="ECO:0000313" key="2">
    <source>
        <dbReference type="EMBL" id="PWK26530.1"/>
    </source>
</evidence>
<name>A0A316ETM2_9BACT</name>
<dbReference type="AlphaFoldDB" id="A0A316ETM2"/>
<proteinExistence type="predicted"/>
<dbReference type="OrthoDB" id="3296006at2"/>
<feature type="signal peptide" evidence="1">
    <location>
        <begin position="1"/>
        <end position="20"/>
    </location>
</feature>